<evidence type="ECO:0000313" key="3">
    <source>
        <dbReference type="Proteomes" id="UP000821853"/>
    </source>
</evidence>
<gene>
    <name evidence="2" type="ORF">HPB48_014251</name>
</gene>
<dbReference type="Gene3D" id="1.25.40.180">
    <property type="match status" value="1"/>
</dbReference>
<feature type="region of interest" description="Disordered" evidence="1">
    <location>
        <begin position="1"/>
        <end position="31"/>
    </location>
</feature>
<evidence type="ECO:0000256" key="1">
    <source>
        <dbReference type="SAM" id="MobiDB-lite"/>
    </source>
</evidence>
<dbReference type="Proteomes" id="UP000821853">
    <property type="component" value="Chromosome 1"/>
</dbReference>
<keyword evidence="3" id="KW-1185">Reference proteome</keyword>
<dbReference type="InterPro" id="IPR016024">
    <property type="entry name" value="ARM-type_fold"/>
</dbReference>
<organism evidence="2 3">
    <name type="scientific">Haemaphysalis longicornis</name>
    <name type="common">Bush tick</name>
    <dbReference type="NCBI Taxonomy" id="44386"/>
    <lineage>
        <taxon>Eukaryota</taxon>
        <taxon>Metazoa</taxon>
        <taxon>Ecdysozoa</taxon>
        <taxon>Arthropoda</taxon>
        <taxon>Chelicerata</taxon>
        <taxon>Arachnida</taxon>
        <taxon>Acari</taxon>
        <taxon>Parasitiformes</taxon>
        <taxon>Ixodida</taxon>
        <taxon>Ixodoidea</taxon>
        <taxon>Ixodidae</taxon>
        <taxon>Haemaphysalinae</taxon>
        <taxon>Haemaphysalis</taxon>
    </lineage>
</organism>
<reference evidence="2 3" key="1">
    <citation type="journal article" date="2020" name="Cell">
        <title>Large-Scale Comparative Analyses of Tick Genomes Elucidate Their Genetic Diversity and Vector Capacities.</title>
        <authorList>
            <consortium name="Tick Genome and Microbiome Consortium (TIGMIC)"/>
            <person name="Jia N."/>
            <person name="Wang J."/>
            <person name="Shi W."/>
            <person name="Du L."/>
            <person name="Sun Y."/>
            <person name="Zhan W."/>
            <person name="Jiang J.F."/>
            <person name="Wang Q."/>
            <person name="Zhang B."/>
            <person name="Ji P."/>
            <person name="Bell-Sakyi L."/>
            <person name="Cui X.M."/>
            <person name="Yuan T.T."/>
            <person name="Jiang B.G."/>
            <person name="Yang W.F."/>
            <person name="Lam T.T."/>
            <person name="Chang Q.C."/>
            <person name="Ding S.J."/>
            <person name="Wang X.J."/>
            <person name="Zhu J.G."/>
            <person name="Ruan X.D."/>
            <person name="Zhao L."/>
            <person name="Wei J.T."/>
            <person name="Ye R.Z."/>
            <person name="Que T.C."/>
            <person name="Du C.H."/>
            <person name="Zhou Y.H."/>
            <person name="Cheng J.X."/>
            <person name="Dai P.F."/>
            <person name="Guo W.B."/>
            <person name="Han X.H."/>
            <person name="Huang E.J."/>
            <person name="Li L.F."/>
            <person name="Wei W."/>
            <person name="Gao Y.C."/>
            <person name="Liu J.Z."/>
            <person name="Shao H.Z."/>
            <person name="Wang X."/>
            <person name="Wang C.C."/>
            <person name="Yang T.C."/>
            <person name="Huo Q.B."/>
            <person name="Li W."/>
            <person name="Chen H.Y."/>
            <person name="Chen S.E."/>
            <person name="Zhou L.G."/>
            <person name="Ni X.B."/>
            <person name="Tian J.H."/>
            <person name="Sheng Y."/>
            <person name="Liu T."/>
            <person name="Pan Y.S."/>
            <person name="Xia L.Y."/>
            <person name="Li J."/>
            <person name="Zhao F."/>
            <person name="Cao W.C."/>
        </authorList>
    </citation>
    <scope>NUCLEOTIDE SEQUENCE [LARGE SCALE GENOMIC DNA]</scope>
    <source>
        <strain evidence="2">HaeL-2018</strain>
    </source>
</reference>
<dbReference type="OMA" id="DAGHICY"/>
<proteinExistence type="predicted"/>
<comment type="caution">
    <text evidence="2">The sequence shown here is derived from an EMBL/GenBank/DDBJ whole genome shotgun (WGS) entry which is preliminary data.</text>
</comment>
<sequence length="255" mass="28723">MATFADLAGDRERKEDHSRRDGTEQYKSMSPAHNESFVVERAMEDPGLLSPLETECLVRVLCGKVVRETGTSSFIADFCISAMSKERGRAFADLLITYIHQWFNKRSELLPRRVQREDHIQGSDGEAAPLYKWTAFVDFLADLLVAMAGAGWCSLGHKSLWRVTVVAVVLCDCWDIMLRNPAYDVLEEVKCLRSSLVVAGKTAYSVAAERVEDLVAMMRGASKSRKFPPEAQKVLIELLELLDEKNHLKQLLNLM</sequence>
<dbReference type="VEuPathDB" id="VectorBase:HLOH_055174"/>
<dbReference type="AlphaFoldDB" id="A0A9J6FJG5"/>
<name>A0A9J6FJG5_HAELO</name>
<dbReference type="EMBL" id="JABSTR010000001">
    <property type="protein sequence ID" value="KAH9362967.1"/>
    <property type="molecule type" value="Genomic_DNA"/>
</dbReference>
<feature type="compositionally biased region" description="Basic and acidic residues" evidence="1">
    <location>
        <begin position="8"/>
        <end position="24"/>
    </location>
</feature>
<accession>A0A9J6FJG5</accession>
<dbReference type="SUPFAM" id="SSF48371">
    <property type="entry name" value="ARM repeat"/>
    <property type="match status" value="1"/>
</dbReference>
<protein>
    <submittedName>
        <fullName evidence="2">Uncharacterized protein</fullName>
    </submittedName>
</protein>
<evidence type="ECO:0000313" key="2">
    <source>
        <dbReference type="EMBL" id="KAH9362967.1"/>
    </source>
</evidence>